<accession>A0ACB7PF87</accession>
<gene>
    <name evidence="1" type="ORF">F5144DRAFT_546457</name>
</gene>
<organism evidence="1 2">
    <name type="scientific">Chaetomium tenue</name>
    <dbReference type="NCBI Taxonomy" id="1854479"/>
    <lineage>
        <taxon>Eukaryota</taxon>
        <taxon>Fungi</taxon>
        <taxon>Dikarya</taxon>
        <taxon>Ascomycota</taxon>
        <taxon>Pezizomycotina</taxon>
        <taxon>Sordariomycetes</taxon>
        <taxon>Sordariomycetidae</taxon>
        <taxon>Sordariales</taxon>
        <taxon>Chaetomiaceae</taxon>
        <taxon>Chaetomium</taxon>
    </lineage>
</organism>
<dbReference type="EMBL" id="JAGIZQ010000003">
    <property type="protein sequence ID" value="KAH6636335.1"/>
    <property type="molecule type" value="Genomic_DNA"/>
</dbReference>
<evidence type="ECO:0000313" key="1">
    <source>
        <dbReference type="EMBL" id="KAH6636335.1"/>
    </source>
</evidence>
<reference evidence="1 2" key="1">
    <citation type="journal article" date="2021" name="Nat. Commun.">
        <title>Genetic determinants of endophytism in the Arabidopsis root mycobiome.</title>
        <authorList>
            <person name="Mesny F."/>
            <person name="Miyauchi S."/>
            <person name="Thiergart T."/>
            <person name="Pickel B."/>
            <person name="Atanasova L."/>
            <person name="Karlsson M."/>
            <person name="Huettel B."/>
            <person name="Barry K.W."/>
            <person name="Haridas S."/>
            <person name="Chen C."/>
            <person name="Bauer D."/>
            <person name="Andreopoulos W."/>
            <person name="Pangilinan J."/>
            <person name="LaButti K."/>
            <person name="Riley R."/>
            <person name="Lipzen A."/>
            <person name="Clum A."/>
            <person name="Drula E."/>
            <person name="Henrissat B."/>
            <person name="Kohler A."/>
            <person name="Grigoriev I.V."/>
            <person name="Martin F.M."/>
            <person name="Hacquard S."/>
        </authorList>
    </citation>
    <scope>NUCLEOTIDE SEQUENCE [LARGE SCALE GENOMIC DNA]</scope>
    <source>
        <strain evidence="1 2">MPI-SDFR-AT-0079</strain>
    </source>
</reference>
<keyword evidence="2" id="KW-1185">Reference proteome</keyword>
<proteinExistence type="predicted"/>
<protein>
    <submittedName>
        <fullName evidence="1">Uncharacterized protein</fullName>
    </submittedName>
</protein>
<sequence>MAAPFPTPTSTWHNTTYPSLSPTRPELSAKGKTVLVTGGGTGIGAETARTFAAAGAARIALVGRRQHPLLETKAAIQREFPGVDVFVASADVTRKKEVDAAFEGFLGTRGRLDVVVSGAAVTGPLDPVVDVDGDRFIDTVNVNLKGALFVAQAFMRHAAENAVAVNISSSAAHINFGPGFAAYSVAKMAAVRLWDSLGSANPGLSVFHIQPGVVDTDMNKEVGGVKVIGHEDHVSLPATFIVWLASPEARFLTGKFLWSNWDVDELKARRNELESSRQLNVDICNPHSSRGKMLDENLPTFRLKPSSDNPHSSLLYFTQNGSEPAAEYLLRRADPALPASRSKYGIAICDPYNTDVIYGEVTVEPEWSQPTLSAAEIRAQAQAGAPPAPAVALVPDSFTVQLYNPDQSVAVKMVTGSWGKSDTWEFELPVQTFRKPTLSALDREQQDTSPAAADLIPRVMFRWKKDGLLSKDMTCYMTGQRLGTRKNKEPDITIGLFKAARESILTVYQPNLHRVEVEDRKGLELVLLLASEVIKDLWLVPKADMFNVQGGGSPAPNAAKRKNSRPAVNLPPVGPAVMSGALANIAPAQPAPSQPPPTQQNTNTSKPAANPEIDAETRRLQALVEREQREREKAERAEQKRIKKMIEDEEKERRRREAEIAKETERLRKMYGVEGQDLPSDRPSLPPRTQPPPGPSHAAAGHPAPGSPQQQLGPWGYGPPPTLPPRPVSAGPHSRPQQSSPPPEFKPPPQQQQQQGPFHSSTLNTLWKGAAGGLQQLQNQGPRPSGRRKSEDEKAKVRKKRSSHW</sequence>
<comment type="caution">
    <text evidence="1">The sequence shown here is derived from an EMBL/GenBank/DDBJ whole genome shotgun (WGS) entry which is preliminary data.</text>
</comment>
<dbReference type="Proteomes" id="UP000724584">
    <property type="component" value="Unassembled WGS sequence"/>
</dbReference>
<evidence type="ECO:0000313" key="2">
    <source>
        <dbReference type="Proteomes" id="UP000724584"/>
    </source>
</evidence>
<name>A0ACB7PF87_9PEZI</name>